<keyword evidence="5" id="KW-1185">Reference proteome</keyword>
<gene>
    <name evidence="4" type="ORF">OKJ99_07415</name>
</gene>
<evidence type="ECO:0000259" key="3">
    <source>
        <dbReference type="Pfam" id="PF13556"/>
    </source>
</evidence>
<comment type="caution">
    <text evidence="4">The sequence shown here is derived from an EMBL/GenBank/DDBJ whole genome shotgun (WGS) entry which is preliminary data.</text>
</comment>
<dbReference type="PANTHER" id="PTHR33744">
    <property type="entry name" value="CARBOHYDRATE DIACID REGULATOR"/>
    <property type="match status" value="1"/>
</dbReference>
<feature type="region of interest" description="Disordered" evidence="1">
    <location>
        <begin position="381"/>
        <end position="400"/>
    </location>
</feature>
<proteinExistence type="predicted"/>
<reference evidence="4 5" key="1">
    <citation type="submission" date="2022-10" db="EMBL/GenBank/DDBJ databases">
        <authorList>
            <person name="Xie J."/>
            <person name="Shen N."/>
        </authorList>
    </citation>
    <scope>NUCLEOTIDE SEQUENCE [LARGE SCALE GENOMIC DNA]</scope>
    <source>
        <strain evidence="4 5">YIM65594</strain>
    </source>
</reference>
<feature type="domain" description="Purine catabolism PurC-like" evidence="2">
    <location>
        <begin position="16"/>
        <end position="133"/>
    </location>
</feature>
<evidence type="ECO:0000256" key="1">
    <source>
        <dbReference type="SAM" id="MobiDB-lite"/>
    </source>
</evidence>
<dbReference type="InterPro" id="IPR025736">
    <property type="entry name" value="PucR_C-HTH_dom"/>
</dbReference>
<sequence>MTVTAPPTQGVPLAAVLSRADLGLRQIAGPAAADVLVHGAHTSELTDPEPYLLGGELLLTAGVHAPAAPGDSYFEEYAERVARGGAVALGFGVTPVFDTVPPELVTACERRGIPLLEVPPRTTFSGVARAVWELMAQARNAELRRVTEAQQALASAAARPDPLPSVLRQLAQRTGGFAVAVTPEGDEPHHAGKRPPRAVSEALAELTAVVRPHATHLFPTPSSAADTVGGTHLSAYALQPGGALGLATQARSPGDHTIAGAAVVLLSLLTGEHRSTGDTRRAATLVDLLLGADRAQAATDLLGADTTWRVIHARPLTPRPAPDLATPLTSTATDDSVTRALVPSDQDVTAYAGHVLGVSAPALARDLPLADVQAAHALTRARSTRSPLAHHRPDGTPAPTLAALSGKPALLETLRTWLSLHGSWESTALALTVHRNTVRQRIARCATLLEADLDDPDTRMELWFALRHMS</sequence>
<evidence type="ECO:0000313" key="4">
    <source>
        <dbReference type="EMBL" id="MEB8337342.1"/>
    </source>
</evidence>
<dbReference type="RefSeq" id="WP_326014992.1">
    <property type="nucleotide sequence ID" value="NZ_JAOZYC010000046.1"/>
</dbReference>
<dbReference type="Gene3D" id="1.10.10.2840">
    <property type="entry name" value="PucR C-terminal helix-turn-helix domain"/>
    <property type="match status" value="1"/>
</dbReference>
<dbReference type="EMBL" id="JAOZYC010000046">
    <property type="protein sequence ID" value="MEB8337342.1"/>
    <property type="molecule type" value="Genomic_DNA"/>
</dbReference>
<accession>A0ABU6F048</accession>
<name>A0ABU6F048_9ACTN</name>
<dbReference type="InterPro" id="IPR051448">
    <property type="entry name" value="CdaR-like_regulators"/>
</dbReference>
<protein>
    <submittedName>
        <fullName evidence="4">PucR family transcriptional regulator</fullName>
    </submittedName>
</protein>
<evidence type="ECO:0000313" key="5">
    <source>
        <dbReference type="Proteomes" id="UP001354931"/>
    </source>
</evidence>
<dbReference type="InterPro" id="IPR042070">
    <property type="entry name" value="PucR_C-HTH_sf"/>
</dbReference>
<evidence type="ECO:0000259" key="2">
    <source>
        <dbReference type="Pfam" id="PF07905"/>
    </source>
</evidence>
<dbReference type="Proteomes" id="UP001354931">
    <property type="component" value="Unassembled WGS sequence"/>
</dbReference>
<dbReference type="PANTHER" id="PTHR33744:SF1">
    <property type="entry name" value="DNA-BINDING TRANSCRIPTIONAL ACTIVATOR ADER"/>
    <property type="match status" value="1"/>
</dbReference>
<organism evidence="4 5">
    <name type="scientific">Streptomyces endophyticus</name>
    <dbReference type="NCBI Taxonomy" id="714166"/>
    <lineage>
        <taxon>Bacteria</taxon>
        <taxon>Bacillati</taxon>
        <taxon>Actinomycetota</taxon>
        <taxon>Actinomycetes</taxon>
        <taxon>Kitasatosporales</taxon>
        <taxon>Streptomycetaceae</taxon>
        <taxon>Streptomyces</taxon>
    </lineage>
</organism>
<dbReference type="Pfam" id="PF13556">
    <property type="entry name" value="HTH_30"/>
    <property type="match status" value="1"/>
</dbReference>
<dbReference type="InterPro" id="IPR012914">
    <property type="entry name" value="PucR_dom"/>
</dbReference>
<dbReference type="Pfam" id="PF07905">
    <property type="entry name" value="PucR"/>
    <property type="match status" value="1"/>
</dbReference>
<feature type="domain" description="PucR C-terminal helix-turn-helix" evidence="3">
    <location>
        <begin position="410"/>
        <end position="467"/>
    </location>
</feature>